<reference evidence="3 4" key="1">
    <citation type="submission" date="2017-11" db="EMBL/GenBank/DDBJ databases">
        <title>Evolution of Phototrophy in the Chloroflexi Phylum Driven by Horizontal Gene Transfer.</title>
        <authorList>
            <person name="Ward L.M."/>
            <person name="Hemp J."/>
            <person name="Shih P.M."/>
            <person name="Mcglynn S.E."/>
            <person name="Fischer W."/>
        </authorList>
    </citation>
    <scope>NUCLEOTIDE SEQUENCE [LARGE SCALE GENOMIC DNA]</scope>
    <source>
        <strain evidence="3">JP3_13</strain>
    </source>
</reference>
<evidence type="ECO:0000313" key="3">
    <source>
        <dbReference type="EMBL" id="PJF34951.1"/>
    </source>
</evidence>
<evidence type="ECO:0000313" key="4">
    <source>
        <dbReference type="Proteomes" id="UP000229681"/>
    </source>
</evidence>
<organism evidence="3 4">
    <name type="scientific">Candidatus Thermofonsia Clade 1 bacterium</name>
    <dbReference type="NCBI Taxonomy" id="2364210"/>
    <lineage>
        <taxon>Bacteria</taxon>
        <taxon>Bacillati</taxon>
        <taxon>Chloroflexota</taxon>
        <taxon>Candidatus Thermofontia</taxon>
        <taxon>Candidatus Thermofonsia Clade 1</taxon>
    </lineage>
</organism>
<accession>A0A2M8PBM6</accession>
<name>A0A2M8PBM6_9CHLR</name>
<evidence type="ECO:0000256" key="1">
    <source>
        <dbReference type="SAM" id="Coils"/>
    </source>
</evidence>
<dbReference type="AlphaFoldDB" id="A0A2M8PBM6"/>
<feature type="coiled-coil region" evidence="1">
    <location>
        <begin position="321"/>
        <end position="348"/>
    </location>
</feature>
<feature type="chain" id="PRO_5014922136" description="DUF3352 domain-containing protein" evidence="2">
    <location>
        <begin position="23"/>
        <end position="573"/>
    </location>
</feature>
<comment type="caution">
    <text evidence="3">The sequence shown here is derived from an EMBL/GenBank/DDBJ whole genome shotgun (WGS) entry which is preliminary data.</text>
</comment>
<gene>
    <name evidence="3" type="ORF">CUN49_13070</name>
</gene>
<feature type="signal peptide" evidence="2">
    <location>
        <begin position="1"/>
        <end position="22"/>
    </location>
</feature>
<proteinExistence type="predicted"/>
<dbReference type="Pfam" id="PF11832">
    <property type="entry name" value="DUF3352"/>
    <property type="match status" value="1"/>
</dbReference>
<dbReference type="EMBL" id="PGTM01000237">
    <property type="protein sequence ID" value="PJF34951.1"/>
    <property type="molecule type" value="Genomic_DNA"/>
</dbReference>
<keyword evidence="2" id="KW-0732">Signal</keyword>
<evidence type="ECO:0000256" key="2">
    <source>
        <dbReference type="SAM" id="SignalP"/>
    </source>
</evidence>
<keyword evidence="1" id="KW-0175">Coiled coil</keyword>
<dbReference type="Proteomes" id="UP000229681">
    <property type="component" value="Unassembled WGS sequence"/>
</dbReference>
<dbReference type="InterPro" id="IPR021787">
    <property type="entry name" value="DUF3352"/>
</dbReference>
<protein>
    <recommendedName>
        <fullName evidence="5">DUF3352 domain-containing protein</fullName>
    </recommendedName>
</protein>
<evidence type="ECO:0008006" key="5">
    <source>
        <dbReference type="Google" id="ProtNLM"/>
    </source>
</evidence>
<sequence>MSRLIKHLMAVGLIALLAFSLAAPDTPTSAERPALSPTVLAQADVQSLAALMPADTAIFIALRTDDNYIALLDSLLQKALQVLPQAPSLSLTQLLDQAVQPLGGNFQSTIRSWLGDNAALAIGSPEKLLDSSSINDLEAEILLAVQITSRAEAQRLLESLLPAGAYTKNSTADFTDYSLETASGALLRLRDDLLLFGTEASVNSVLNRAAKLNADPQFQKTIAALPENGYNIIAYFSGAIVSSSPTLSPAASALGATILDGRALTLDFVVPDLTAQTFGALSSQFQFKPADAAFARFMPANTILSLQMSDLKSYYDLVLAAARASNRLQGQEQQFERSLEQIENLLRSTLRLDLNDDILSWMTGDFAIFIAYRPQERSLLELFVQPGLRLPFVGYDVGLLIETTDAAKAAKMVAELGNFLAATLRNTPEVNVTLSEKRVTIALNVPIVLSTPVEIIIGTNDSVFYVATGAAAAHIESGQEGLSATAGYREAQQYFLPESPQLWYMSTDAVNLLGEVLAFQQATRSGLFLFSRSTFNSVRSLARSLAPLLSSSSISFASKDGFQVLRAVLSLPE</sequence>